<dbReference type="InterPro" id="IPR027417">
    <property type="entry name" value="P-loop_NTPase"/>
</dbReference>
<dbReference type="GO" id="GO:0005886">
    <property type="term" value="C:plasma membrane"/>
    <property type="evidence" value="ECO:0007669"/>
    <property type="project" value="UniProtKB-SubCell"/>
</dbReference>
<comment type="subcellular location">
    <subcellularLocation>
        <location evidence="1">Cell membrane</location>
        <topology evidence="1">Peripheral membrane protein</topology>
    </subcellularLocation>
</comment>
<dbReference type="SUPFAM" id="SSF52540">
    <property type="entry name" value="P-loop containing nucleoside triphosphate hydrolases"/>
    <property type="match status" value="1"/>
</dbReference>
<dbReference type="PROSITE" id="PS00211">
    <property type="entry name" value="ABC_TRANSPORTER_1"/>
    <property type="match status" value="1"/>
</dbReference>
<gene>
    <name evidence="8" type="ORF">K5I21_11170</name>
    <name evidence="9" type="ORF">PM006_07575</name>
</gene>
<evidence type="ECO:0000313" key="9">
    <source>
        <dbReference type="EMBL" id="MDB2000057.1"/>
    </source>
</evidence>
<evidence type="ECO:0000259" key="7">
    <source>
        <dbReference type="PROSITE" id="PS50893"/>
    </source>
</evidence>
<feature type="domain" description="ABC transporter" evidence="7">
    <location>
        <begin position="2"/>
        <end position="249"/>
    </location>
</feature>
<dbReference type="AlphaFoldDB" id="A0AAW5F1J4"/>
<dbReference type="Gene3D" id="3.40.50.300">
    <property type="entry name" value="P-loop containing nucleotide triphosphate hydrolases"/>
    <property type="match status" value="1"/>
</dbReference>
<evidence type="ECO:0000256" key="4">
    <source>
        <dbReference type="ARBA" id="ARBA00022741"/>
    </source>
</evidence>
<evidence type="ECO:0000256" key="5">
    <source>
        <dbReference type="ARBA" id="ARBA00022840"/>
    </source>
</evidence>
<dbReference type="Pfam" id="PF00005">
    <property type="entry name" value="ABC_tran"/>
    <property type="match status" value="1"/>
</dbReference>
<dbReference type="PANTHER" id="PTHR42788:SF7">
    <property type="entry name" value="NITRATE ABC TRANSPORTER ATP-BINDING PROTEIN"/>
    <property type="match status" value="1"/>
</dbReference>
<keyword evidence="3" id="KW-1003">Cell membrane</keyword>
<reference evidence="8" key="1">
    <citation type="journal article" date="2022" name="Cell Host Microbe">
        <title>Colonization of the live biotherapeutic product VE303 and modulation of the microbiota and metabolites in healthy volunteers.</title>
        <authorList>
            <person name="Dsouza M."/>
            <person name="Menon R."/>
            <person name="Crossette E."/>
            <person name="Bhattarai S.K."/>
            <person name="Schneider J."/>
            <person name="Kim Y.G."/>
            <person name="Reddy S."/>
            <person name="Caballero S."/>
            <person name="Felix C."/>
            <person name="Cornacchione L."/>
            <person name="Hendrickson J."/>
            <person name="Watson A.R."/>
            <person name="Minot S.S."/>
            <person name="Greenfield N."/>
            <person name="Schopf L."/>
            <person name="Szabady R."/>
            <person name="Patarroyo J."/>
            <person name="Smith W."/>
            <person name="Harrison P."/>
            <person name="Kuijper E.J."/>
            <person name="Kelly C.P."/>
            <person name="Olle B."/>
            <person name="Bobilev D."/>
            <person name="Silber J.L."/>
            <person name="Bucci V."/>
            <person name="Roberts B."/>
            <person name="Faith J."/>
            <person name="Norman J.M."/>
        </authorList>
    </citation>
    <scope>NUCLEOTIDE SEQUENCE</scope>
    <source>
        <strain evidence="8">VE303-04</strain>
    </source>
</reference>
<keyword evidence="4" id="KW-0547">Nucleotide-binding</keyword>
<dbReference type="EMBL" id="JAQLGM010000013">
    <property type="protein sequence ID" value="MDB2000057.1"/>
    <property type="molecule type" value="Genomic_DNA"/>
</dbReference>
<dbReference type="InterPro" id="IPR003593">
    <property type="entry name" value="AAA+_ATPase"/>
</dbReference>
<reference evidence="9" key="2">
    <citation type="submission" date="2023-01" db="EMBL/GenBank/DDBJ databases">
        <title>Human gut microbiome strain richness.</title>
        <authorList>
            <person name="Chen-Liaw A."/>
        </authorList>
    </citation>
    <scope>NUCLEOTIDE SEQUENCE</scope>
    <source>
        <strain evidence="9">B1_m1001713B170214d0_201011</strain>
    </source>
</reference>
<keyword evidence="5 8" id="KW-0067">ATP-binding</keyword>
<keyword evidence="6" id="KW-0472">Membrane</keyword>
<dbReference type="InterPro" id="IPR050166">
    <property type="entry name" value="ABC_transporter_ATP-bind"/>
</dbReference>
<dbReference type="Proteomes" id="UP001300871">
    <property type="component" value="Unassembled WGS sequence"/>
</dbReference>
<dbReference type="RefSeq" id="WP_003498511.1">
    <property type="nucleotide sequence ID" value="NZ_CABKPP010000003.1"/>
</dbReference>
<evidence type="ECO:0000313" key="10">
    <source>
        <dbReference type="Proteomes" id="UP001203136"/>
    </source>
</evidence>
<comment type="caution">
    <text evidence="8">The sequence shown here is derived from an EMBL/GenBank/DDBJ whole genome shotgun (WGS) entry which is preliminary data.</text>
</comment>
<keyword evidence="2" id="KW-0813">Transport</keyword>
<proteinExistence type="predicted"/>
<name>A0AAW5F1J4_CLOSY</name>
<evidence type="ECO:0000313" key="8">
    <source>
        <dbReference type="EMBL" id="MCK0086419.1"/>
    </source>
</evidence>
<dbReference type="InterPro" id="IPR017871">
    <property type="entry name" value="ABC_transporter-like_CS"/>
</dbReference>
<evidence type="ECO:0000256" key="3">
    <source>
        <dbReference type="ARBA" id="ARBA00022475"/>
    </source>
</evidence>
<accession>A0AAW5F1J4</accession>
<evidence type="ECO:0000256" key="6">
    <source>
        <dbReference type="ARBA" id="ARBA00023136"/>
    </source>
</evidence>
<evidence type="ECO:0000256" key="1">
    <source>
        <dbReference type="ARBA" id="ARBA00004202"/>
    </source>
</evidence>
<dbReference type="SMART" id="SM00382">
    <property type="entry name" value="AAA"/>
    <property type="match status" value="1"/>
</dbReference>
<dbReference type="InterPro" id="IPR003439">
    <property type="entry name" value="ABC_transporter-like_ATP-bd"/>
</dbReference>
<dbReference type="PANTHER" id="PTHR42788">
    <property type="entry name" value="TAURINE IMPORT ATP-BINDING PROTEIN-RELATED"/>
    <property type="match status" value="1"/>
</dbReference>
<protein>
    <submittedName>
        <fullName evidence="8">ATP-binding cassette domain-containing protein</fullName>
    </submittedName>
</protein>
<dbReference type="PROSITE" id="PS50893">
    <property type="entry name" value="ABC_TRANSPORTER_2"/>
    <property type="match status" value="1"/>
</dbReference>
<sequence>MLELKHIDKYYNQGTINEMCLFEDFNLTVNENEFVSVVGSNGSGKTTLLNIICGSIPIDSGRIIINGKDISRMPEFKRQRTIGRVYQNPAMGTCPNMTILENMALADTKGKPFNLKRGTDKQRIDFYRENLRMLGLGLEDKLEVKVGVLSGGQRQAMALLMSTMTPIEFLILDEHTAALDPKTAEIIMELTGKIVREKKLTTIMVTHNLRYAVEYGNRLLMMHQGHAILDQTGKDKEGTKVEDLLDKFNEISIECGN</sequence>
<organism evidence="8 10">
    <name type="scientific">Clostridium symbiosum</name>
    <name type="common">Bacteroides symbiosus</name>
    <dbReference type="NCBI Taxonomy" id="1512"/>
    <lineage>
        <taxon>Bacteria</taxon>
        <taxon>Bacillati</taxon>
        <taxon>Bacillota</taxon>
        <taxon>Clostridia</taxon>
        <taxon>Lachnospirales</taxon>
        <taxon>Lachnospiraceae</taxon>
        <taxon>Otoolea</taxon>
    </lineage>
</organism>
<dbReference type="GO" id="GO:0016887">
    <property type="term" value="F:ATP hydrolysis activity"/>
    <property type="evidence" value="ECO:0007669"/>
    <property type="project" value="InterPro"/>
</dbReference>
<dbReference type="GO" id="GO:0005524">
    <property type="term" value="F:ATP binding"/>
    <property type="evidence" value="ECO:0007669"/>
    <property type="project" value="UniProtKB-KW"/>
</dbReference>
<dbReference type="GeneID" id="57970395"/>
<dbReference type="EMBL" id="JAINVB010000001">
    <property type="protein sequence ID" value="MCK0086419.1"/>
    <property type="molecule type" value="Genomic_DNA"/>
</dbReference>
<dbReference type="Proteomes" id="UP001203136">
    <property type="component" value="Unassembled WGS sequence"/>
</dbReference>
<evidence type="ECO:0000256" key="2">
    <source>
        <dbReference type="ARBA" id="ARBA00022448"/>
    </source>
</evidence>